<feature type="compositionally biased region" description="Basic and acidic residues" evidence="13">
    <location>
        <begin position="1"/>
        <end position="12"/>
    </location>
</feature>
<dbReference type="VEuPathDB" id="ToxoDB:BESB_030940"/>
<evidence type="ECO:0000256" key="11">
    <source>
        <dbReference type="ARBA" id="ARBA00023163"/>
    </source>
</evidence>
<feature type="region of interest" description="Disordered" evidence="13">
    <location>
        <begin position="98"/>
        <end position="150"/>
    </location>
</feature>
<keyword evidence="7" id="KW-0418">Kinase</keyword>
<feature type="compositionally biased region" description="Low complexity" evidence="13">
    <location>
        <begin position="2100"/>
        <end position="2110"/>
    </location>
</feature>
<feature type="region of interest" description="Disordered" evidence="13">
    <location>
        <begin position="724"/>
        <end position="810"/>
    </location>
</feature>
<dbReference type="EMBL" id="NWUJ01000016">
    <property type="protein sequence ID" value="PFH31220.1"/>
    <property type="molecule type" value="Genomic_DNA"/>
</dbReference>
<feature type="compositionally biased region" description="Low complexity" evidence="13">
    <location>
        <begin position="28"/>
        <end position="53"/>
    </location>
</feature>
<gene>
    <name evidence="15" type="ORF">BESB_030940</name>
</gene>
<feature type="compositionally biased region" description="Low complexity" evidence="13">
    <location>
        <begin position="1138"/>
        <end position="1154"/>
    </location>
</feature>
<dbReference type="GO" id="GO:0141221">
    <property type="term" value="F:histone deacetylase activity, hydrolytic mechanism"/>
    <property type="evidence" value="ECO:0007669"/>
    <property type="project" value="UniProtKB-EC"/>
</dbReference>
<evidence type="ECO:0000256" key="5">
    <source>
        <dbReference type="ARBA" id="ARBA00022491"/>
    </source>
</evidence>
<feature type="compositionally biased region" description="Basic residues" evidence="13">
    <location>
        <begin position="387"/>
        <end position="400"/>
    </location>
</feature>
<evidence type="ECO:0000256" key="7">
    <source>
        <dbReference type="ARBA" id="ARBA00022777"/>
    </source>
</evidence>
<dbReference type="GO" id="GO:0016301">
    <property type="term" value="F:kinase activity"/>
    <property type="evidence" value="ECO:0007669"/>
    <property type="project" value="UniProtKB-KW"/>
</dbReference>
<feature type="region of interest" description="Disordered" evidence="13">
    <location>
        <begin position="1696"/>
        <end position="1723"/>
    </location>
</feature>
<comment type="similarity">
    <text evidence="3">Belongs to the histone deacetylase family. HD type 2 subfamily.</text>
</comment>
<feature type="compositionally biased region" description="Low complexity" evidence="13">
    <location>
        <begin position="1443"/>
        <end position="1468"/>
    </location>
</feature>
<organism evidence="15 16">
    <name type="scientific">Besnoitia besnoiti</name>
    <name type="common">Apicomplexan protozoan</name>
    <dbReference type="NCBI Taxonomy" id="94643"/>
    <lineage>
        <taxon>Eukaryota</taxon>
        <taxon>Sar</taxon>
        <taxon>Alveolata</taxon>
        <taxon>Apicomplexa</taxon>
        <taxon>Conoidasida</taxon>
        <taxon>Coccidia</taxon>
        <taxon>Eucoccidiorida</taxon>
        <taxon>Eimeriorina</taxon>
        <taxon>Sarcocystidae</taxon>
        <taxon>Besnoitia</taxon>
    </lineage>
</organism>
<feature type="domain" description="Histone deacetylase" evidence="14">
    <location>
        <begin position="593"/>
        <end position="715"/>
    </location>
</feature>
<feature type="region of interest" description="Disordered" evidence="13">
    <location>
        <begin position="538"/>
        <end position="568"/>
    </location>
</feature>
<dbReference type="InterPro" id="IPR000286">
    <property type="entry name" value="HDACs"/>
</dbReference>
<feature type="compositionally biased region" description="Basic and acidic residues" evidence="13">
    <location>
        <begin position="1907"/>
        <end position="1917"/>
    </location>
</feature>
<dbReference type="InterPro" id="IPR023696">
    <property type="entry name" value="Ureohydrolase_dom_sf"/>
</dbReference>
<evidence type="ECO:0000256" key="3">
    <source>
        <dbReference type="ARBA" id="ARBA00007738"/>
    </source>
</evidence>
<evidence type="ECO:0000256" key="1">
    <source>
        <dbReference type="ARBA" id="ARBA00004123"/>
    </source>
</evidence>
<feature type="compositionally biased region" description="Low complexity" evidence="13">
    <location>
        <begin position="825"/>
        <end position="839"/>
    </location>
</feature>
<feature type="compositionally biased region" description="Basic and acidic residues" evidence="13">
    <location>
        <begin position="1060"/>
        <end position="1089"/>
    </location>
</feature>
<dbReference type="RefSeq" id="XP_029215229.1">
    <property type="nucleotide sequence ID" value="XM_029361762.1"/>
</dbReference>
<dbReference type="Gene3D" id="3.30.470.160">
    <property type="entry name" value="Inositol polyphosphate kinase"/>
    <property type="match status" value="1"/>
</dbReference>
<feature type="region of interest" description="Disordered" evidence="13">
    <location>
        <begin position="1"/>
        <end position="53"/>
    </location>
</feature>
<evidence type="ECO:0000256" key="6">
    <source>
        <dbReference type="ARBA" id="ARBA00022679"/>
    </source>
</evidence>
<evidence type="ECO:0000256" key="4">
    <source>
        <dbReference type="ARBA" id="ARBA00012111"/>
    </source>
</evidence>
<feature type="compositionally biased region" description="Basic and acidic residues" evidence="13">
    <location>
        <begin position="415"/>
        <end position="425"/>
    </location>
</feature>
<dbReference type="PANTHER" id="PTHR10625:SF5">
    <property type="entry name" value="HISTONE DEACETYLASE"/>
    <property type="match status" value="1"/>
</dbReference>
<keyword evidence="12" id="KW-0539">Nucleus</keyword>
<dbReference type="PRINTS" id="PR01270">
    <property type="entry name" value="HDASUPER"/>
</dbReference>
<dbReference type="PANTHER" id="PTHR10625">
    <property type="entry name" value="HISTONE DEACETYLASE HDAC1-RELATED"/>
    <property type="match status" value="1"/>
</dbReference>
<proteinExistence type="inferred from homology"/>
<evidence type="ECO:0000256" key="12">
    <source>
        <dbReference type="ARBA" id="ARBA00023242"/>
    </source>
</evidence>
<dbReference type="GO" id="GO:0000118">
    <property type="term" value="C:histone deacetylase complex"/>
    <property type="evidence" value="ECO:0007669"/>
    <property type="project" value="TreeGrafter"/>
</dbReference>
<feature type="region of interest" description="Disordered" evidence="13">
    <location>
        <begin position="1387"/>
        <end position="1478"/>
    </location>
</feature>
<feature type="region of interest" description="Disordered" evidence="13">
    <location>
        <begin position="1129"/>
        <end position="1154"/>
    </location>
</feature>
<feature type="compositionally biased region" description="Gly residues" evidence="13">
    <location>
        <begin position="441"/>
        <end position="450"/>
    </location>
</feature>
<evidence type="ECO:0000256" key="8">
    <source>
        <dbReference type="ARBA" id="ARBA00022801"/>
    </source>
</evidence>
<feature type="region of interest" description="Disordered" evidence="13">
    <location>
        <begin position="2054"/>
        <end position="2148"/>
    </location>
</feature>
<evidence type="ECO:0000259" key="14">
    <source>
        <dbReference type="Pfam" id="PF00850"/>
    </source>
</evidence>
<reference evidence="15 16" key="1">
    <citation type="submission" date="2017-09" db="EMBL/GenBank/DDBJ databases">
        <title>Genome sequencing of Besnoitia besnoiti strain Bb-Ger1.</title>
        <authorList>
            <person name="Schares G."/>
            <person name="Venepally P."/>
            <person name="Lorenzi H.A."/>
        </authorList>
    </citation>
    <scope>NUCLEOTIDE SEQUENCE [LARGE SCALE GENOMIC DNA]</scope>
    <source>
        <strain evidence="15 16">Bb-Ger1</strain>
    </source>
</reference>
<feature type="region of interest" description="Disordered" evidence="13">
    <location>
        <begin position="297"/>
        <end position="319"/>
    </location>
</feature>
<feature type="compositionally biased region" description="Low complexity" evidence="13">
    <location>
        <begin position="235"/>
        <end position="248"/>
    </location>
</feature>
<dbReference type="InterPro" id="IPR023801">
    <property type="entry name" value="His_deacetylse_dom"/>
</dbReference>
<feature type="region of interest" description="Disordered" evidence="13">
    <location>
        <begin position="825"/>
        <end position="846"/>
    </location>
</feature>
<feature type="compositionally biased region" description="Low complexity" evidence="13">
    <location>
        <begin position="258"/>
        <end position="284"/>
    </location>
</feature>
<dbReference type="GeneID" id="40308146"/>
<dbReference type="SUPFAM" id="SSF56104">
    <property type="entry name" value="SAICAR synthase-like"/>
    <property type="match status" value="1"/>
</dbReference>
<feature type="region of interest" description="Disordered" evidence="13">
    <location>
        <begin position="382"/>
        <end position="450"/>
    </location>
</feature>
<comment type="caution">
    <text evidence="15">The sequence shown here is derived from an EMBL/GenBank/DDBJ whole genome shotgun (WGS) entry which is preliminary data.</text>
</comment>
<keyword evidence="11" id="KW-0804">Transcription</keyword>
<evidence type="ECO:0000256" key="2">
    <source>
        <dbReference type="ARBA" id="ARBA00007374"/>
    </source>
</evidence>
<evidence type="ECO:0000256" key="9">
    <source>
        <dbReference type="ARBA" id="ARBA00022853"/>
    </source>
</evidence>
<evidence type="ECO:0000256" key="13">
    <source>
        <dbReference type="SAM" id="MobiDB-lite"/>
    </source>
</evidence>
<dbReference type="GO" id="GO:0040029">
    <property type="term" value="P:epigenetic regulation of gene expression"/>
    <property type="evidence" value="ECO:0007669"/>
    <property type="project" value="TreeGrafter"/>
</dbReference>
<keyword evidence="10" id="KW-0805">Transcription regulation</keyword>
<feature type="compositionally biased region" description="Basic and acidic residues" evidence="13">
    <location>
        <begin position="1528"/>
        <end position="1549"/>
    </location>
</feature>
<feature type="region of interest" description="Disordered" evidence="13">
    <location>
        <begin position="1947"/>
        <end position="1968"/>
    </location>
</feature>
<evidence type="ECO:0000313" key="15">
    <source>
        <dbReference type="EMBL" id="PFH31220.1"/>
    </source>
</evidence>
<feature type="region of interest" description="Disordered" evidence="13">
    <location>
        <begin position="1907"/>
        <end position="1928"/>
    </location>
</feature>
<feature type="region of interest" description="Disordered" evidence="13">
    <location>
        <begin position="211"/>
        <end position="284"/>
    </location>
</feature>
<keyword evidence="8" id="KW-0378">Hydrolase</keyword>
<dbReference type="CDD" id="cd09992">
    <property type="entry name" value="HDAC_classII"/>
    <property type="match status" value="1"/>
</dbReference>
<dbReference type="OrthoDB" id="332734at2759"/>
<accession>A0A2A9M736</accession>
<name>A0A2A9M736_BESBE</name>
<feature type="compositionally biased region" description="Low complexity" evidence="13">
    <location>
        <begin position="1696"/>
        <end position="1718"/>
    </location>
</feature>
<feature type="compositionally biased region" description="Low complexity" evidence="13">
    <location>
        <begin position="2054"/>
        <end position="2073"/>
    </location>
</feature>
<feature type="compositionally biased region" description="Low complexity" evidence="13">
    <location>
        <begin position="1780"/>
        <end position="1808"/>
    </location>
</feature>
<dbReference type="Gene3D" id="3.40.800.20">
    <property type="entry name" value="Histone deacetylase domain"/>
    <property type="match status" value="2"/>
</dbReference>
<feature type="compositionally biased region" description="Basic and acidic residues" evidence="13">
    <location>
        <begin position="2139"/>
        <end position="2148"/>
    </location>
</feature>
<keyword evidence="9" id="KW-0156">Chromatin regulator</keyword>
<feature type="region of interest" description="Disordered" evidence="13">
    <location>
        <begin position="1509"/>
        <end position="1549"/>
    </location>
</feature>
<evidence type="ECO:0000256" key="10">
    <source>
        <dbReference type="ARBA" id="ARBA00023015"/>
    </source>
</evidence>
<feature type="domain" description="Histone deacetylase" evidence="14">
    <location>
        <begin position="168"/>
        <end position="545"/>
    </location>
</feature>
<feature type="compositionally biased region" description="Low complexity" evidence="13">
    <location>
        <begin position="297"/>
        <end position="312"/>
    </location>
</feature>
<dbReference type="SUPFAM" id="SSF52768">
    <property type="entry name" value="Arginase/deacetylase"/>
    <property type="match status" value="1"/>
</dbReference>
<evidence type="ECO:0000313" key="16">
    <source>
        <dbReference type="Proteomes" id="UP000224006"/>
    </source>
</evidence>
<keyword evidence="5" id="KW-0678">Repressor</keyword>
<dbReference type="InterPro" id="IPR038286">
    <property type="entry name" value="IPK_sf"/>
</dbReference>
<dbReference type="InterPro" id="IPR005522">
    <property type="entry name" value="IPK"/>
</dbReference>
<feature type="compositionally biased region" description="Basic and acidic residues" evidence="13">
    <location>
        <begin position="776"/>
        <end position="795"/>
    </location>
</feature>
<dbReference type="KEGG" id="bbes:BESB_030940"/>
<dbReference type="Proteomes" id="UP000224006">
    <property type="component" value="Chromosome XIII"/>
</dbReference>
<feature type="compositionally biased region" description="Basic and acidic residues" evidence="13">
    <location>
        <begin position="1395"/>
        <end position="1404"/>
    </location>
</feature>
<feature type="compositionally biased region" description="Basic and acidic residues" evidence="13">
    <location>
        <begin position="98"/>
        <end position="115"/>
    </location>
</feature>
<keyword evidence="16" id="KW-1185">Reference proteome</keyword>
<dbReference type="EC" id="3.5.1.98" evidence="4"/>
<dbReference type="Pfam" id="PF03770">
    <property type="entry name" value="IPK"/>
    <property type="match status" value="1"/>
</dbReference>
<comment type="similarity">
    <text evidence="2">Belongs to the inositol phosphokinase (IPK) family.</text>
</comment>
<dbReference type="InterPro" id="IPR037138">
    <property type="entry name" value="His_deacetylse_dom_sf"/>
</dbReference>
<dbReference type="GO" id="GO:0032958">
    <property type="term" value="P:inositol phosphate biosynthetic process"/>
    <property type="evidence" value="ECO:0007669"/>
    <property type="project" value="InterPro"/>
</dbReference>
<feature type="compositionally biased region" description="Basic and acidic residues" evidence="13">
    <location>
        <begin position="2081"/>
        <end position="2093"/>
    </location>
</feature>
<sequence>MATRPADPRDEAQSACPGAEAAEDASGESESPGAAREIRLSRAPSSAPYSAPSPSIALLIDEADMASPVSHAGPEAHPETPQRIAGILEALVRRGWIRREGGAGRARGERGRAECPTDPDELEHAAGVGSSRRRAASPPPSSAPPRAEASPVGFVSACPNLVVVPCGRLATDDELGTCHASDYISRIDAFSPAQASRAPLATVPLQRAAAAFAARRSRGEQAGRETPGGGKGQTKKGSASAAAGALPGRLRKGRKSFSGRPEAAASRPSAEGPPGSAAAVSTASSSAEALAPPCASLTSSTASSVSRAAPSPGLAPRSETAVAAIGDDAEASAVPEASSGASRAYTFPFGSDTFICPRTSHTARLAAGAALALCDLVLGPPSTGAGGKKRGDKPKVRSPKSRCEAAADGCTGGRSEGDKVQREGETSDGTADDAGQARRSSGGGSGGGCRGFEMTAKRVKRGFALIRPPGHHACAKEAAGFCIYNNVALAARYLLDVHGLARVAILDWDVHHGDGTQELFYSSSSVLYLSVHRYEKAKAPPSGTRSRDTLALSAAAGPPSSTPSTPSTALASYPESSCSSSCSSVSSTSSSSSFSFYPGTGSWTETGVGPGRGYSVNVPLSRGFGDADMFWTFCGIFAPALTAFRPQAILVSAGFDAAAGDPLGGCCLSSAAFGWMTRQVCRLADLLCDGHALFFLEGGYAVDVLANCVEACVEELLRLGDDEAPRSATPKVNPPQEGDASHADSAAGTDPAATEGGNASRANDEGAGTRTIAGQFRDRSQGDRAEGRTVQEGGRHPTSTGDGGRVDAGQQAGWDKRADEVFLSPSAVVGSSPSSSARPAPAPQPRGEEALLEFAPRADAALGTRQAPAPRRGSPRRLSLPATISLPVSPLFQAAASAIPPSPALSAAWFASSPLPLDDKPRPRFCLKCLCLSEKKPGLASARSRVRGAVGPSSCGLPGSGGLGACEAGPRASQSKGALATPDSEYLGDDTAFFVAKRKFPEFAADPLPAAERWALLTPAAVEVALRDAAGLCPSLDVPPRLADGARGTPAEARGRKGRRDSGKAKKKTEKQELRAADAADTGGRRESDDALASPLPALQRPLTSETVSEEGDDDLVSIPEDAVSAAGAFPLAPQPRSPAARRASLSSSSCSRSCGVSRSALSLAPPSSLRVVASCPPSPLPSNSAPLLSLPPSPLALTSLVAPGARSAEAAPASLSPSSAASLPPTRGVNAFCSSVLLGEGGEDLRAEPQETASPASPSQAGKASSRLALRLRLACASCGVALEPCRLAFASSASSGAAALAACGADAWGGGRPASAAASPSHCGSRSGVEVDEERGGWRGRWVVCRQATYEVLRLVRLLHAGPPLFLPALPPLPKIVKTRRQSVVEAADEEDLQRSRARDAESGTEPDLRPSGQGAGAKEGCAARSSEGTPHTRPSESDEAANASNAHTSTGYSASPPASSTSTVPPSSPGASGGALARRRVFPAGLLSHVRGRIVGGRVNRWLLPSLAPPDSPLQSVADGDSQEDSERAARRRSKESSSRPREGKECIKPGQLVKLCCWNEAAFYTWTQLHAKTLRKGARMDEATQADHEQHKATILAELQRLFLRLSPPGDGEREPTQVGGRGGETGVNPNWGPQAHWKSQRTATGDPHRSRERFVQALLPPACLPRHEALHSSALSFNPSQLMELLRTPPDALALPASPPGSAVSSSRSCEASPGAGAAGLTDVATELSKFMPTCRRVFWSHSWAVCSPASSPDDKHGRAEPARAACGQPDTRSAHASSSKPPSSHLPSSASPPSLAVQPSTASSPVYPAVSSSVASSAPFSPSFRCASGSARFACAIAVEDVAYFVRPCVMDVKMGTQMYDGSCTDLEKVRRMQAKARERSFASHGFSVCGVSAAAVDSREAQPRLARERQAGGAGDRQGTTACGDEVACRGGFQEAVGEAAREARGAGGSGQGGSEREAERGVLASPRPFVLSKQDAYAVTKDAEFIRVFTQFFCVNGSRRLAVRLIRKCLEKLETLRVFFERQEQVSFYGSSLLFVFDAGPLPQPRAAAPSSAASVARPASDASSQVSQTERGCAEAEAHTRETKGLQSHQGGSAAAGAQAEPRGDAAGAGGETRDAAAEGGSAPSQAPLPHEEASEEARVEEAIVNSLGVYMVDFAHVNFSESGRDTGYLFGLANLHRLFSAILLDLSAATPSQLS</sequence>
<protein>
    <recommendedName>
        <fullName evidence="4">histone deacetylase</fullName>
        <ecNumber evidence="4">3.5.1.98</ecNumber>
    </recommendedName>
</protein>
<feature type="region of interest" description="Disordered" evidence="13">
    <location>
        <begin position="1612"/>
        <end position="1652"/>
    </location>
</feature>
<dbReference type="STRING" id="94643.A0A2A9M736"/>
<feature type="compositionally biased region" description="Basic and acidic residues" evidence="13">
    <location>
        <begin position="1758"/>
        <end position="1767"/>
    </location>
</feature>
<keyword evidence="6" id="KW-0808">Transferase</keyword>
<feature type="region of interest" description="Disordered" evidence="13">
    <location>
        <begin position="1036"/>
        <end position="1113"/>
    </location>
</feature>
<dbReference type="Pfam" id="PF00850">
    <property type="entry name" value="Hist_deacetyl"/>
    <property type="match status" value="2"/>
</dbReference>
<feature type="region of interest" description="Disordered" evidence="13">
    <location>
        <begin position="1756"/>
        <end position="1808"/>
    </location>
</feature>
<comment type="subcellular location">
    <subcellularLocation>
        <location evidence="1">Nucleus</location>
    </subcellularLocation>
</comment>
<dbReference type="GO" id="GO:0005737">
    <property type="term" value="C:cytoplasm"/>
    <property type="evidence" value="ECO:0007669"/>
    <property type="project" value="TreeGrafter"/>
</dbReference>
<feature type="compositionally biased region" description="Low complexity" evidence="13">
    <location>
        <begin position="549"/>
        <end position="568"/>
    </location>
</feature>